<evidence type="ECO:0000313" key="2">
    <source>
        <dbReference type="EMBL" id="KAB2331287.1"/>
    </source>
</evidence>
<keyword evidence="3" id="KW-1185">Reference proteome</keyword>
<dbReference type="GO" id="GO:0008270">
    <property type="term" value="F:zinc ion binding"/>
    <property type="evidence" value="ECO:0007669"/>
    <property type="project" value="InterPro"/>
</dbReference>
<keyword evidence="2" id="KW-0378">Hydrolase</keyword>
<name>A0A7V7RJW2_9BACI</name>
<dbReference type="CDD" id="cd00085">
    <property type="entry name" value="HNHc"/>
    <property type="match status" value="1"/>
</dbReference>
<dbReference type="Gene3D" id="1.10.30.50">
    <property type="match status" value="1"/>
</dbReference>
<feature type="domain" description="HNH" evidence="1">
    <location>
        <begin position="60"/>
        <end position="106"/>
    </location>
</feature>
<dbReference type="InterPro" id="IPR002711">
    <property type="entry name" value="HNH"/>
</dbReference>
<protein>
    <submittedName>
        <fullName evidence="2">HNH endonuclease</fullName>
    </submittedName>
</protein>
<proteinExistence type="predicted"/>
<keyword evidence="2" id="KW-0255">Endonuclease</keyword>
<dbReference type="EMBL" id="WBOT01000005">
    <property type="protein sequence ID" value="KAB2331287.1"/>
    <property type="molecule type" value="Genomic_DNA"/>
</dbReference>
<evidence type="ECO:0000259" key="1">
    <source>
        <dbReference type="Pfam" id="PF01844"/>
    </source>
</evidence>
<sequence>MYILQNYKSLFKMPNPVKITGRSSSITNAFVNGIIPCIEPSETEIKEVLSMLGMTDSIRCSYCGDSYSEWDHFRPLIHKRRPTGYISEINNLVPSCGKCNQSKGNKYWKDWIQSNAPLSPKTRNVSHLDLIIARLENYEAWSKPICINFEEVIDKELWEEHWANWENLLNYMKKSQLLSDRIQETLKQSVQQGASTIAYIKPPTEQRDLPIIEEKVERKIGVIVRDELIDILVSNQVPLEKIQLLQTSKYSKQQLNLNFPMLLEVDETKDLHLQKQDTRGYSRYYKKPIRIHGKKYFLCSQWFENSRPYLLRWIEMNRLS</sequence>
<reference evidence="2 3" key="1">
    <citation type="journal article" date="2014" name="Arch. Microbiol.">
        <title>Bacillus mesophilum sp. nov., strain IITR-54T, a novel 4-chlorobiphenyl dechlorinating bacterium.</title>
        <authorList>
            <person name="Manickam N."/>
            <person name="Singh N.K."/>
            <person name="Bajaj A."/>
            <person name="Kumar R.M."/>
            <person name="Kaur G."/>
            <person name="Kaur N."/>
            <person name="Bala M."/>
            <person name="Kumar A."/>
            <person name="Mayilraj S."/>
        </authorList>
    </citation>
    <scope>NUCLEOTIDE SEQUENCE [LARGE SCALE GENOMIC DNA]</scope>
    <source>
        <strain evidence="2 3">IITR-54</strain>
    </source>
</reference>
<comment type="caution">
    <text evidence="2">The sequence shown here is derived from an EMBL/GenBank/DDBJ whole genome shotgun (WGS) entry which is preliminary data.</text>
</comment>
<keyword evidence="2" id="KW-0540">Nuclease</keyword>
<dbReference type="RefSeq" id="WP_151574950.1">
    <property type="nucleotide sequence ID" value="NZ_WBOT01000005.1"/>
</dbReference>
<dbReference type="OrthoDB" id="877111at2"/>
<gene>
    <name evidence="2" type="ORF">F7732_15650</name>
</gene>
<dbReference type="GO" id="GO:0004519">
    <property type="term" value="F:endonuclease activity"/>
    <property type="evidence" value="ECO:0007669"/>
    <property type="project" value="UniProtKB-KW"/>
</dbReference>
<organism evidence="2 3">
    <name type="scientific">Bacillus mesophilum</name>
    <dbReference type="NCBI Taxonomy" id="1071718"/>
    <lineage>
        <taxon>Bacteria</taxon>
        <taxon>Bacillati</taxon>
        <taxon>Bacillota</taxon>
        <taxon>Bacilli</taxon>
        <taxon>Bacillales</taxon>
        <taxon>Bacillaceae</taxon>
        <taxon>Bacillus</taxon>
    </lineage>
</organism>
<evidence type="ECO:0000313" key="3">
    <source>
        <dbReference type="Proteomes" id="UP000441354"/>
    </source>
</evidence>
<dbReference type="GO" id="GO:0003676">
    <property type="term" value="F:nucleic acid binding"/>
    <property type="evidence" value="ECO:0007669"/>
    <property type="project" value="InterPro"/>
</dbReference>
<dbReference type="Proteomes" id="UP000441354">
    <property type="component" value="Unassembled WGS sequence"/>
</dbReference>
<dbReference type="Pfam" id="PF01844">
    <property type="entry name" value="HNH"/>
    <property type="match status" value="1"/>
</dbReference>
<dbReference type="InterPro" id="IPR003615">
    <property type="entry name" value="HNH_nuc"/>
</dbReference>
<dbReference type="AlphaFoldDB" id="A0A7V7RJW2"/>
<accession>A0A7V7RJW2</accession>